<protein>
    <recommendedName>
        <fullName evidence="4">Phage protein</fullName>
    </recommendedName>
</protein>
<keyword evidence="3" id="KW-1185">Reference proteome</keyword>
<evidence type="ECO:0008006" key="4">
    <source>
        <dbReference type="Google" id="ProtNLM"/>
    </source>
</evidence>
<evidence type="ECO:0000313" key="3">
    <source>
        <dbReference type="Proteomes" id="UP000663802"/>
    </source>
</evidence>
<dbReference type="RefSeq" id="WP_206869362.1">
    <property type="nucleotide sequence ID" value="NZ_BMBA01000001.1"/>
</dbReference>
<reference evidence="2 3" key="1">
    <citation type="journal article" date="2021" name="Int. J. Syst. Evol. Microbiol.">
        <title>Clostridium zeae sp. nov., isolated from corn silage.</title>
        <authorList>
            <person name="Kobayashi H."/>
            <person name="Tanizawa Y."/>
            <person name="Yagura M."/>
            <person name="Sakamoto M."/>
            <person name="Ohkuma M."/>
            <person name="Tohno M."/>
        </authorList>
    </citation>
    <scope>NUCLEOTIDE SEQUENCE [LARGE SCALE GENOMIC DNA]</scope>
    <source>
        <strain evidence="2 3">CSC2</strain>
    </source>
</reference>
<organism evidence="2 3">
    <name type="scientific">Clostridium zeae</name>
    <dbReference type="NCBI Taxonomy" id="2759022"/>
    <lineage>
        <taxon>Bacteria</taxon>
        <taxon>Bacillati</taxon>
        <taxon>Bacillota</taxon>
        <taxon>Clostridia</taxon>
        <taxon>Eubacteriales</taxon>
        <taxon>Clostridiaceae</taxon>
        <taxon>Clostridium</taxon>
    </lineage>
</organism>
<keyword evidence="1" id="KW-1133">Transmembrane helix</keyword>
<sequence>MEYIINLLWQWRFVIVLIIAIGVYATFEWSNFKSICYGLMLQAKRYAKDEVLKSGDEQVEWIVNKAYQFLPIRLTIFISKDLMRKIVQYLYSKLKDYLDDGQV</sequence>
<dbReference type="Proteomes" id="UP000663802">
    <property type="component" value="Unassembled WGS sequence"/>
</dbReference>
<dbReference type="EMBL" id="BMBA01000001">
    <property type="protein sequence ID" value="GFZ31225.1"/>
    <property type="molecule type" value="Genomic_DNA"/>
</dbReference>
<accession>A0ABQ1E8X6</accession>
<keyword evidence="1" id="KW-0472">Membrane</keyword>
<gene>
    <name evidence="2" type="ORF">CSC2_17510</name>
</gene>
<proteinExistence type="predicted"/>
<evidence type="ECO:0000256" key="1">
    <source>
        <dbReference type="SAM" id="Phobius"/>
    </source>
</evidence>
<evidence type="ECO:0000313" key="2">
    <source>
        <dbReference type="EMBL" id="GFZ31225.1"/>
    </source>
</evidence>
<feature type="transmembrane region" description="Helical" evidence="1">
    <location>
        <begin position="7"/>
        <end position="27"/>
    </location>
</feature>
<name>A0ABQ1E8X6_9CLOT</name>
<keyword evidence="1" id="KW-0812">Transmembrane</keyword>
<comment type="caution">
    <text evidence="2">The sequence shown here is derived from an EMBL/GenBank/DDBJ whole genome shotgun (WGS) entry which is preliminary data.</text>
</comment>